<evidence type="ECO:0000256" key="1">
    <source>
        <dbReference type="ARBA" id="ARBA00022603"/>
    </source>
</evidence>
<dbReference type="GO" id="GO:0008990">
    <property type="term" value="F:rRNA (guanine-N2-)-methyltransferase activity"/>
    <property type="evidence" value="ECO:0007669"/>
    <property type="project" value="TreeGrafter"/>
</dbReference>
<dbReference type="Pfam" id="PF02926">
    <property type="entry name" value="THUMP"/>
    <property type="match status" value="1"/>
</dbReference>
<dbReference type="Gene3D" id="3.40.50.150">
    <property type="entry name" value="Vaccinia Virus protein VP39"/>
    <property type="match status" value="1"/>
</dbReference>
<evidence type="ECO:0000313" key="5">
    <source>
        <dbReference type="EMBL" id="MBC6993686.1"/>
    </source>
</evidence>
<dbReference type="PANTHER" id="PTHR47313">
    <property type="entry name" value="RIBOSOMAL RNA LARGE SUBUNIT METHYLTRANSFERASE K/L"/>
    <property type="match status" value="1"/>
</dbReference>
<dbReference type="Proteomes" id="UP000650081">
    <property type="component" value="Unassembled WGS sequence"/>
</dbReference>
<dbReference type="Pfam" id="PF01170">
    <property type="entry name" value="UPF0020"/>
    <property type="match status" value="1"/>
</dbReference>
<keyword evidence="2" id="KW-0808">Transferase</keyword>
<dbReference type="GO" id="GO:0003723">
    <property type="term" value="F:RNA binding"/>
    <property type="evidence" value="ECO:0007669"/>
    <property type="project" value="UniProtKB-UniRule"/>
</dbReference>
<dbReference type="SUPFAM" id="SSF53335">
    <property type="entry name" value="S-adenosyl-L-methionine-dependent methyltransferases"/>
    <property type="match status" value="1"/>
</dbReference>
<dbReference type="InterPro" id="IPR002052">
    <property type="entry name" value="DNA_methylase_N6_adenine_CS"/>
</dbReference>
<dbReference type="SMART" id="SM00981">
    <property type="entry name" value="THUMP"/>
    <property type="match status" value="1"/>
</dbReference>
<evidence type="ECO:0000313" key="6">
    <source>
        <dbReference type="Proteomes" id="UP000650081"/>
    </source>
</evidence>
<feature type="domain" description="THUMP" evidence="4">
    <location>
        <begin position="57"/>
        <end position="169"/>
    </location>
</feature>
<name>A0A923T7M1_9BACT</name>
<reference evidence="5" key="1">
    <citation type="submission" date="2020-08" db="EMBL/GenBank/DDBJ databases">
        <title>Lewinella bacteria from marine environments.</title>
        <authorList>
            <person name="Zhong Y."/>
        </authorList>
    </citation>
    <scope>NUCLEOTIDE SEQUENCE</scope>
    <source>
        <strain evidence="5">KCTC 42187</strain>
    </source>
</reference>
<dbReference type="PANTHER" id="PTHR47313:SF1">
    <property type="entry name" value="RIBOSOMAL RNA LARGE SUBUNIT METHYLTRANSFERASE K_L"/>
    <property type="match status" value="1"/>
</dbReference>
<proteinExistence type="predicted"/>
<dbReference type="CDD" id="cd11715">
    <property type="entry name" value="THUMP_AdoMetMT"/>
    <property type="match status" value="1"/>
</dbReference>
<evidence type="ECO:0000256" key="3">
    <source>
        <dbReference type="PROSITE-ProRule" id="PRU00529"/>
    </source>
</evidence>
<accession>A0A923T7M1</accession>
<dbReference type="InterPro" id="IPR054170">
    <property type="entry name" value="RlmL_1st"/>
</dbReference>
<dbReference type="InterPro" id="IPR000241">
    <property type="entry name" value="RlmKL-like_Mtase"/>
</dbReference>
<dbReference type="Gene3D" id="3.30.2130.30">
    <property type="match status" value="1"/>
</dbReference>
<dbReference type="InterPro" id="IPR004114">
    <property type="entry name" value="THUMP_dom"/>
</dbReference>
<dbReference type="GO" id="GO:0070043">
    <property type="term" value="F:rRNA (guanine-N7-)-methyltransferase activity"/>
    <property type="evidence" value="ECO:0007669"/>
    <property type="project" value="TreeGrafter"/>
</dbReference>
<dbReference type="PROSITE" id="PS51165">
    <property type="entry name" value="THUMP"/>
    <property type="match status" value="1"/>
</dbReference>
<keyword evidence="6" id="KW-1185">Reference proteome</keyword>
<dbReference type="InterPro" id="IPR029063">
    <property type="entry name" value="SAM-dependent_MTases_sf"/>
</dbReference>
<sequence length="400" mass="44072">MPLPTASKRSISAPIENFAITTFAGLEEVLAAEITALGATEITVGRRVVRCQGDKTFRYRANLELRTAIRVLREVGQFRANNEQTMYDRLRGIDWAPWLKVDGNLWIDVVTQSERFRNGVYLAQLAKDAIVDQFRAKTGERPSVSKDNADLTIHLHVGRANEVTVSVDASGEGLHRRGYRNRTGGAPLNEVLAAGLLALAGFDGEVPFCDPMCGSGTLVAEAATIAAHQAPGLHREFGFQRWPDFDADLWSSIRQAALNRIRRPPYPILGADIDELTTNLAKITVDRTGLLPYVEFRASDFTKLLAPPAIRPAAGGLLVTNPPYEMRLQTGDILGLYQSIGDALKQHWAGYTAWLISGNPDAIKSVGLRTSQRIPLMNGPIEVRFCRYDLYEGSKKTEAE</sequence>
<dbReference type="EMBL" id="JACSIT010000070">
    <property type="protein sequence ID" value="MBC6993686.1"/>
    <property type="molecule type" value="Genomic_DNA"/>
</dbReference>
<keyword evidence="1 5" id="KW-0489">Methyltransferase</keyword>
<protein>
    <submittedName>
        <fullName evidence="5">Class I SAM-dependent RNA methyltransferase</fullName>
    </submittedName>
</protein>
<evidence type="ECO:0000259" key="4">
    <source>
        <dbReference type="PROSITE" id="PS51165"/>
    </source>
</evidence>
<dbReference type="Pfam" id="PF22020">
    <property type="entry name" value="RlmL_1st"/>
    <property type="match status" value="1"/>
</dbReference>
<evidence type="ECO:0000256" key="2">
    <source>
        <dbReference type="ARBA" id="ARBA00022679"/>
    </source>
</evidence>
<organism evidence="5 6">
    <name type="scientific">Neolewinella lacunae</name>
    <dbReference type="NCBI Taxonomy" id="1517758"/>
    <lineage>
        <taxon>Bacteria</taxon>
        <taxon>Pseudomonadati</taxon>
        <taxon>Bacteroidota</taxon>
        <taxon>Saprospiria</taxon>
        <taxon>Saprospirales</taxon>
        <taxon>Lewinellaceae</taxon>
        <taxon>Neolewinella</taxon>
    </lineage>
</organism>
<dbReference type="RefSeq" id="WP_187465794.1">
    <property type="nucleotide sequence ID" value="NZ_JACSIT010000070.1"/>
</dbReference>
<keyword evidence="3" id="KW-0694">RNA-binding</keyword>
<gene>
    <name evidence="5" type="ORF">H9S92_05915</name>
</gene>
<comment type="caution">
    <text evidence="5">The sequence shown here is derived from an EMBL/GenBank/DDBJ whole genome shotgun (WGS) entry which is preliminary data.</text>
</comment>
<dbReference type="PROSITE" id="PS00092">
    <property type="entry name" value="N6_MTASE"/>
    <property type="match status" value="1"/>
</dbReference>
<dbReference type="AlphaFoldDB" id="A0A923T7M1"/>